<dbReference type="InterPro" id="IPR027417">
    <property type="entry name" value="P-loop_NTPase"/>
</dbReference>
<dbReference type="AlphaFoldDB" id="A0A1U7CJX3"/>
<proteinExistence type="predicted"/>
<dbReference type="Proteomes" id="UP000186309">
    <property type="component" value="Chromosome"/>
</dbReference>
<keyword evidence="2" id="KW-1185">Reference proteome</keyword>
<evidence type="ECO:0008006" key="3">
    <source>
        <dbReference type="Google" id="ProtNLM"/>
    </source>
</evidence>
<accession>A0A1U7CJX3</accession>
<dbReference type="STRING" id="1387353.BSF38_00647"/>
<protein>
    <recommendedName>
        <fullName evidence="3">Phage terminase large subunit N-terminal domain-containing protein</fullName>
    </recommendedName>
</protein>
<dbReference type="Gene3D" id="3.40.50.300">
    <property type="entry name" value="P-loop containing nucleotide triphosphate hydrolases"/>
    <property type="match status" value="1"/>
</dbReference>
<dbReference type="EMBL" id="CP019082">
    <property type="protein sequence ID" value="APW59232.1"/>
    <property type="molecule type" value="Genomic_DNA"/>
</dbReference>
<dbReference type="KEGG" id="pbor:BSF38_00647"/>
<gene>
    <name evidence="1" type="ORF">BSF38_00647</name>
</gene>
<sequence>MDLSRIAPLLNAVRGRRPQGRGELSDWVRGFTGIRIPSRAVCQGHSSPFDMFARQVLDRPSLALWHGPRGSGKSFLSALDTHLNSRFNPRHETHILGGSKAQSEQIYRALKALVIEGRGVYGGDDDTLDRLLKTEALYTNGSRVSILAASPTSVRGPHVASLKLDEVDEIATDIREAALGMAMDLRGVKASVLMTSTWHKLTGPMAELVEQGRSGAFPVHTYCVFEVLERCPTSRSGRKLEKCPECPLMAWCHEDRHLDPKLRPKAKRSNGHYGIETLIQKVKGVSARVFASDYLCRGPQAEGVWFTQFDLADNVCEAAEFDPALPVHIAVDSGVFTGAVFFQVNPGSQWATVREPLRVNVFAEFLAEGRTAEACALALRALADQMCGIATRYVSTDSAGGARNPVGPTVISEYQRCGLVGETGIQQWPKYPGCVTEGLVLIESLVRSADGTVRLKIHPRCKHLASAFLSYARARRAGQWMDYPADPQHPQEDLIDALRGGLRVALPDGASPAEPLRRAKAGRVF</sequence>
<name>A0A1U7CJX3_9BACT</name>
<reference evidence="2" key="1">
    <citation type="submission" date="2016-12" db="EMBL/GenBank/DDBJ databases">
        <title>Comparative genomics of four Isosphaeraceae planctomycetes: a common pool of plasmids and glycoside hydrolase genes.</title>
        <authorList>
            <person name="Ivanova A."/>
        </authorList>
    </citation>
    <scope>NUCLEOTIDE SEQUENCE [LARGE SCALE GENOMIC DNA]</scope>
    <source>
        <strain evidence="2">PX4</strain>
    </source>
</reference>
<evidence type="ECO:0000313" key="1">
    <source>
        <dbReference type="EMBL" id="APW59232.1"/>
    </source>
</evidence>
<organism evidence="1 2">
    <name type="scientific">Paludisphaera borealis</name>
    <dbReference type="NCBI Taxonomy" id="1387353"/>
    <lineage>
        <taxon>Bacteria</taxon>
        <taxon>Pseudomonadati</taxon>
        <taxon>Planctomycetota</taxon>
        <taxon>Planctomycetia</taxon>
        <taxon>Isosphaerales</taxon>
        <taxon>Isosphaeraceae</taxon>
        <taxon>Paludisphaera</taxon>
    </lineage>
</organism>
<evidence type="ECO:0000313" key="2">
    <source>
        <dbReference type="Proteomes" id="UP000186309"/>
    </source>
</evidence>
<dbReference type="Gene3D" id="3.30.420.280">
    <property type="match status" value="1"/>
</dbReference>